<proteinExistence type="predicted"/>
<feature type="active site" description="Proton donor/acceptor" evidence="2">
    <location>
        <position position="133"/>
    </location>
</feature>
<evidence type="ECO:0000313" key="4">
    <source>
        <dbReference type="EMBL" id="QIB34683.1"/>
    </source>
</evidence>
<dbReference type="PANTHER" id="PTHR43489">
    <property type="entry name" value="ISOMERASE"/>
    <property type="match status" value="1"/>
</dbReference>
<feature type="active site" description="Proton donor/acceptor" evidence="2">
    <location>
        <position position="230"/>
    </location>
</feature>
<dbReference type="Proteomes" id="UP000464751">
    <property type="component" value="Chromosome"/>
</dbReference>
<name>A0A6P1YRK5_9HYPH</name>
<dbReference type="InterPro" id="IPR050417">
    <property type="entry name" value="Sugar_Epim/Isomerase"/>
</dbReference>
<dbReference type="GO" id="GO:0046487">
    <property type="term" value="P:glyoxylate metabolic process"/>
    <property type="evidence" value="ECO:0007669"/>
    <property type="project" value="TreeGrafter"/>
</dbReference>
<feature type="domain" description="Xylose isomerase-like TIM barrel" evidence="3">
    <location>
        <begin position="11"/>
        <end position="243"/>
    </location>
</feature>
<dbReference type="PIRSF" id="PIRSF006241">
    <property type="entry name" value="HyI"/>
    <property type="match status" value="1"/>
</dbReference>
<dbReference type="Gene3D" id="3.20.20.150">
    <property type="entry name" value="Divalent-metal-dependent TIM barrel enzymes"/>
    <property type="match status" value="1"/>
</dbReference>
<evidence type="ECO:0000259" key="3">
    <source>
        <dbReference type="Pfam" id="PF01261"/>
    </source>
</evidence>
<evidence type="ECO:0000256" key="1">
    <source>
        <dbReference type="ARBA" id="ARBA00023235"/>
    </source>
</evidence>
<evidence type="ECO:0000313" key="5">
    <source>
        <dbReference type="Proteomes" id="UP000464751"/>
    </source>
</evidence>
<dbReference type="Pfam" id="PF01261">
    <property type="entry name" value="AP_endonuc_2"/>
    <property type="match status" value="1"/>
</dbReference>
<sequence length="247" mass="26893">MFTERPLEERFAAAAAAGFREVEHPGPYGLAAARVRELCDQHDLSFVQMALPAGDVARGEKGIACLLGREQEFQQSVETGLDYAQAIDSRFVHVMAGVVSEPEVFDATRECYITNLRFACDAAAARGMTLLVEPIGGATISGYLVDHPAKALRAIADVGAPNLRMLFDAFHATDAGVDASTFVQQHPETIAHIHIADHPGRHEPGTGMFDFIRFFEALDRVGYLGSVGLEYIPAGDTREGLSWRSRF</sequence>
<dbReference type="InterPro" id="IPR026040">
    <property type="entry name" value="HyI-like"/>
</dbReference>
<dbReference type="KEGG" id="apra:G3A50_13905"/>
<dbReference type="PANTHER" id="PTHR43489:SF6">
    <property type="entry name" value="HYDROXYPYRUVATE ISOMERASE-RELATED"/>
    <property type="match status" value="1"/>
</dbReference>
<accession>A0A6P1YRK5</accession>
<dbReference type="SUPFAM" id="SSF51658">
    <property type="entry name" value="Xylose isomerase-like"/>
    <property type="match status" value="1"/>
</dbReference>
<dbReference type="RefSeq" id="WP_163075826.1">
    <property type="nucleotide sequence ID" value="NZ_CP048630.1"/>
</dbReference>
<reference evidence="4 5" key="1">
    <citation type="submission" date="2020-02" db="EMBL/GenBank/DDBJ databases">
        <authorList>
            <person name="Li G."/>
        </authorList>
    </citation>
    <scope>NUCLEOTIDE SEQUENCE [LARGE SCALE GENOMIC DNA]</scope>
    <source>
        <strain evidence="4 5">DSM 102029</strain>
    </source>
</reference>
<dbReference type="GO" id="GO:0008903">
    <property type="term" value="F:hydroxypyruvate isomerase activity"/>
    <property type="evidence" value="ECO:0007669"/>
    <property type="project" value="TreeGrafter"/>
</dbReference>
<keyword evidence="5" id="KW-1185">Reference proteome</keyword>
<dbReference type="EMBL" id="CP048630">
    <property type="protein sequence ID" value="QIB34683.1"/>
    <property type="molecule type" value="Genomic_DNA"/>
</dbReference>
<protein>
    <submittedName>
        <fullName evidence="4">TIM barrel protein</fullName>
    </submittedName>
</protein>
<dbReference type="InterPro" id="IPR036237">
    <property type="entry name" value="Xyl_isomerase-like_sf"/>
</dbReference>
<gene>
    <name evidence="4" type="ORF">G3A50_13905</name>
</gene>
<keyword evidence="1" id="KW-0413">Isomerase</keyword>
<organism evidence="4 5">
    <name type="scientific">Ancylobacter pratisalsi</name>
    <dbReference type="NCBI Taxonomy" id="1745854"/>
    <lineage>
        <taxon>Bacteria</taxon>
        <taxon>Pseudomonadati</taxon>
        <taxon>Pseudomonadota</taxon>
        <taxon>Alphaproteobacteria</taxon>
        <taxon>Hyphomicrobiales</taxon>
        <taxon>Xanthobacteraceae</taxon>
        <taxon>Ancylobacter</taxon>
    </lineage>
</organism>
<evidence type="ECO:0000256" key="2">
    <source>
        <dbReference type="PIRSR" id="PIRSR006241-50"/>
    </source>
</evidence>
<dbReference type="AlphaFoldDB" id="A0A6P1YRK5"/>
<dbReference type="InterPro" id="IPR013022">
    <property type="entry name" value="Xyl_isomerase-like_TIM-brl"/>
</dbReference>